<dbReference type="AlphaFoldDB" id="A0A1U7D6Z8"/>
<sequence>MRLSPFLFSLALVGCAEFPVLDAARTPGVENAPFPALLPLDSLTGGEMPRATPEMRAGIEGRVAGLRARAARLQGPVVPAATRRRMDQGVAWPY</sequence>
<dbReference type="STRING" id="1229727.Ga0080559_TMP3060"/>
<keyword evidence="2" id="KW-1185">Reference proteome</keyword>
<dbReference type="Proteomes" id="UP000186559">
    <property type="component" value="Chromosome"/>
</dbReference>
<dbReference type="OrthoDB" id="7872359at2"/>
<gene>
    <name evidence="1" type="ORF">Ga0080559_TMP3060</name>
</gene>
<name>A0A1U7D6Z8_9RHOB</name>
<evidence type="ECO:0000313" key="2">
    <source>
        <dbReference type="Proteomes" id="UP000186559"/>
    </source>
</evidence>
<dbReference type="KEGG" id="tpro:Ga0080559_TMP3060"/>
<dbReference type="RefSeq" id="WP_076623771.1">
    <property type="nucleotide sequence ID" value="NZ_BMEW01000007.1"/>
</dbReference>
<dbReference type="PROSITE" id="PS51257">
    <property type="entry name" value="PROKAR_LIPOPROTEIN"/>
    <property type="match status" value="1"/>
</dbReference>
<protein>
    <submittedName>
        <fullName evidence="1">Uncharacterized protein</fullName>
    </submittedName>
</protein>
<dbReference type="EMBL" id="CP014796">
    <property type="protein sequence ID" value="APX23856.1"/>
    <property type="molecule type" value="Genomic_DNA"/>
</dbReference>
<accession>A0A1U7D6Z8</accession>
<evidence type="ECO:0000313" key="1">
    <source>
        <dbReference type="EMBL" id="APX23856.1"/>
    </source>
</evidence>
<proteinExistence type="predicted"/>
<organism evidence="1 2">
    <name type="scientific">Salipiger profundus</name>
    <dbReference type="NCBI Taxonomy" id="1229727"/>
    <lineage>
        <taxon>Bacteria</taxon>
        <taxon>Pseudomonadati</taxon>
        <taxon>Pseudomonadota</taxon>
        <taxon>Alphaproteobacteria</taxon>
        <taxon>Rhodobacterales</taxon>
        <taxon>Roseobacteraceae</taxon>
        <taxon>Salipiger</taxon>
    </lineage>
</organism>
<reference evidence="1 2" key="1">
    <citation type="submission" date="2016-03" db="EMBL/GenBank/DDBJ databases">
        <title>Deep-sea bacteria in the southern Pacific.</title>
        <authorList>
            <person name="Tang K."/>
        </authorList>
    </citation>
    <scope>NUCLEOTIDE SEQUENCE [LARGE SCALE GENOMIC DNA]</scope>
    <source>
        <strain evidence="1 2">JLT2016</strain>
    </source>
</reference>